<dbReference type="GO" id="GO:0005524">
    <property type="term" value="F:ATP binding"/>
    <property type="evidence" value="ECO:0007669"/>
    <property type="project" value="UniProtKB-KW"/>
</dbReference>
<dbReference type="Pfam" id="PF00665">
    <property type="entry name" value="rve"/>
    <property type="match status" value="1"/>
</dbReference>
<evidence type="ECO:0000256" key="11">
    <source>
        <dbReference type="ARBA" id="ARBA00022908"/>
    </source>
</evidence>
<dbReference type="GO" id="GO:0015074">
    <property type="term" value="P:DNA integration"/>
    <property type="evidence" value="ECO:0007669"/>
    <property type="project" value="UniProtKB-KW"/>
</dbReference>
<dbReference type="Gene3D" id="3.30.420.10">
    <property type="entry name" value="Ribonuclease H-like superfamily/Ribonuclease H"/>
    <property type="match status" value="1"/>
</dbReference>
<evidence type="ECO:0000256" key="8">
    <source>
        <dbReference type="ARBA" id="ARBA00022801"/>
    </source>
</evidence>
<keyword evidence="16" id="KW-0511">Multifunctional enzyme</keyword>
<dbReference type="Pfam" id="PF07727">
    <property type="entry name" value="RVT_2"/>
    <property type="match status" value="1"/>
</dbReference>
<keyword evidence="10" id="KW-0460">Magnesium</keyword>
<dbReference type="GO" id="GO:0003964">
    <property type="term" value="F:RNA-directed DNA polymerase activity"/>
    <property type="evidence" value="ECO:0007669"/>
    <property type="project" value="UniProtKB-KW"/>
</dbReference>
<keyword evidence="8" id="KW-0378">Hydrolase</keyword>
<keyword evidence="6" id="KW-0547">Nucleotide-binding</keyword>
<keyword evidence="2" id="KW-1188">Viral release from host cell</keyword>
<dbReference type="GO" id="GO:0008233">
    <property type="term" value="F:peptidase activity"/>
    <property type="evidence" value="ECO:0007669"/>
    <property type="project" value="UniProtKB-KW"/>
</dbReference>
<dbReference type="PROSITE" id="PS50994">
    <property type="entry name" value="INTEGRASE"/>
    <property type="match status" value="1"/>
</dbReference>
<evidence type="ECO:0000256" key="12">
    <source>
        <dbReference type="ARBA" id="ARBA00022918"/>
    </source>
</evidence>
<keyword evidence="17" id="KW-0175">Coiled coil</keyword>
<dbReference type="EMBL" id="BKCJ010001229">
    <property type="protein sequence ID" value="GEU39882.1"/>
    <property type="molecule type" value="Genomic_DNA"/>
</dbReference>
<evidence type="ECO:0000256" key="3">
    <source>
        <dbReference type="ARBA" id="ARBA00022670"/>
    </source>
</evidence>
<dbReference type="GO" id="GO:0006310">
    <property type="term" value="P:DNA recombination"/>
    <property type="evidence" value="ECO:0007669"/>
    <property type="project" value="UniProtKB-KW"/>
</dbReference>
<evidence type="ECO:0000256" key="18">
    <source>
        <dbReference type="SAM" id="MobiDB-lite"/>
    </source>
</evidence>
<evidence type="ECO:0000256" key="17">
    <source>
        <dbReference type="SAM" id="Coils"/>
    </source>
</evidence>
<evidence type="ECO:0000256" key="5">
    <source>
        <dbReference type="ARBA" id="ARBA00022723"/>
    </source>
</evidence>
<protein>
    <recommendedName>
        <fullName evidence="19">Integrase catalytic domain-containing protein</fullName>
    </recommendedName>
</protein>
<keyword evidence="12" id="KW-0695">RNA-directed DNA polymerase</keyword>
<comment type="caution">
    <text evidence="20">The sequence shown here is derived from an EMBL/GenBank/DDBJ whole genome shotgun (WGS) entry which is preliminary data.</text>
</comment>
<keyword evidence="13" id="KW-0239">DNA-directed DNA polymerase</keyword>
<keyword evidence="5" id="KW-0479">Metal-binding</keyword>
<dbReference type="PANTHER" id="PTHR42648">
    <property type="entry name" value="TRANSPOSASE, PUTATIVE-RELATED"/>
    <property type="match status" value="1"/>
</dbReference>
<dbReference type="InterPro" id="IPR057670">
    <property type="entry name" value="SH3_retrovirus"/>
</dbReference>
<evidence type="ECO:0000259" key="19">
    <source>
        <dbReference type="PROSITE" id="PS50994"/>
    </source>
</evidence>
<dbReference type="InterPro" id="IPR036397">
    <property type="entry name" value="RNaseH_sf"/>
</dbReference>
<keyword evidence="11" id="KW-0229">DNA integration</keyword>
<dbReference type="PANTHER" id="PTHR42648:SF11">
    <property type="entry name" value="TRANSPOSON TY4-P GAG-POL POLYPROTEIN"/>
    <property type="match status" value="1"/>
</dbReference>
<evidence type="ECO:0000313" key="20">
    <source>
        <dbReference type="EMBL" id="GEU39882.1"/>
    </source>
</evidence>
<dbReference type="Pfam" id="PF25597">
    <property type="entry name" value="SH3_retrovirus"/>
    <property type="match status" value="1"/>
</dbReference>
<accession>A0A6L2JTA5</accession>
<keyword evidence="9" id="KW-0067">ATP-binding</keyword>
<gene>
    <name evidence="20" type="ORF">Tci_011860</name>
</gene>
<dbReference type="GO" id="GO:0003887">
    <property type="term" value="F:DNA-directed DNA polymerase activity"/>
    <property type="evidence" value="ECO:0007669"/>
    <property type="project" value="UniProtKB-KW"/>
</dbReference>
<dbReference type="Pfam" id="PF22936">
    <property type="entry name" value="Pol_BBD"/>
    <property type="match status" value="1"/>
</dbReference>
<dbReference type="GO" id="GO:0006508">
    <property type="term" value="P:proteolysis"/>
    <property type="evidence" value="ECO:0007669"/>
    <property type="project" value="UniProtKB-KW"/>
</dbReference>
<dbReference type="InterPro" id="IPR013103">
    <property type="entry name" value="RVT_2"/>
</dbReference>
<dbReference type="GO" id="GO:0004519">
    <property type="term" value="F:endonuclease activity"/>
    <property type="evidence" value="ECO:0007669"/>
    <property type="project" value="UniProtKB-KW"/>
</dbReference>
<sequence length="1438" mass="162848">MELYNMNRQHGRMILGSVENGPLLCPTIEENGVTRPKKYSELSSTEAIQADCDVKATNIILQGLPPEESLCEFYLRFSLLLNDMNIYNMKLEQFQVNTKFLNTLPPEWSKFMTDVKLVRDLHTTNVDQLHAYLGYKEFHTNAVRLIKNSSKYGSPFQSSQYGSQAQSSTPLSITYPANDFQSSVHHIIFNPSSSIPQVEYAPSVHQQSDFSQPDSGEGHMSKQCTKPKRKMDKAWFKDKVLLVQAQANKQILHEEELEFLADPGFAETQITQYVITNNAAYQADDLDTYDSNCGEINSAKIAIMENLSHYGSDNLAESDTEITSDSNIFPYSQYVSESQYAAVQNSNSPAQQDALILSMIEQLKTQKDESRNIDRELALEKQTELSAEQVFWSQNSVNSKEPNLSNRPIQVEVPKELPKVSMSNSSLKKLKYHLASFDVAVKQHRVGSNRFQNKMKEVLKENERLLEQAISKDIVKIVVTANVNNGYEPVNACERCEIFQRNNSFSQQSVPSFDQLLEINELKAQPQEKDTTIMKLKERIKSLSGNFKEEKIKQELKEIETINIELDHRVTKLVTENMHLEQTYKKLYDSIKASGVRSKEQCDDLIKQVNIKSAKNFDLNTSLQENVLIITALKDTLRKLKGKDAVDEALTLHPIDPELLKINVDQIVLRYLDSGCSKYMTGDPSQLTNFVNKFLGTIKFGNDHVAKIMGYGDYKIGNVTISRVYFLEGLGHNLFSVGQFCDSGLEVAFRQHTCFILNLEGVDLLTRSQGKNLYTLSLGDMMASSPICLLSKAKKTKTISVLHVQWEKVRKNPTNPNLKTPIKKLYLLHMDLCGPMRVESVNGKKYILVIVDDYSRFTWVKCLRSKDEAPDFINKFLKMIQVRLKVPVHRIRTDNGTEFVNQTLREYYEQTPYELLRNKLPDLSFLHVFGALCYPTNDIENFGKLQPKADIGIFIGYAPTKKVFRIYNTRTRRIVETIHVDFDELAGMAFEQGSSGPTLHEMTPATISSGLVPKPTSSTPFIPPLRKDLDLLFQPLFDELLTPPPSVDPPAPKVIASIDEVIPPEHAESTVSPSSTIVDKDAPLPSKSQTTPETQPPVIPNDVEEGNHDIEVAHMGNDPLFGMLIPEVASDQSLSMTYKDSFTQSCRIEAMQEKLNEFERLEVWELVPRPYKLMVITLKWIYKVKLHELGGILNNKARLVARGYRQEERIDFEESFAPVARLEAIRIFLAYAAHKNMVVYQMDVKTAFFNGNLREEIAESRRFVERMHSEVATSRDCIAQLNVVVAEFKAMENQEEVHDSWLAAKDARRGKKGRLDGLNEVIDDALEEIEKLETNVEILEGAADVVVFGCVFCCLELGEGEFFLWVSFGKKRRLIVELEAAGEVDGAAKCLEHMKVVVARDVVTLEDLETVWAHCQVGNSLKAGFAADMEVQKAFFSG</sequence>
<dbReference type="InterPro" id="IPR039537">
    <property type="entry name" value="Retrotran_Ty1/copia-like"/>
</dbReference>
<keyword evidence="13" id="KW-0808">Transferase</keyword>
<keyword evidence="4" id="KW-0540">Nuclease</keyword>
<keyword evidence="7" id="KW-0255">Endonuclease</keyword>
<dbReference type="InterPro" id="IPR012337">
    <property type="entry name" value="RNaseH-like_sf"/>
</dbReference>
<dbReference type="SUPFAM" id="SSF53098">
    <property type="entry name" value="Ribonuclease H-like"/>
    <property type="match status" value="1"/>
</dbReference>
<evidence type="ECO:0000256" key="9">
    <source>
        <dbReference type="ARBA" id="ARBA00022840"/>
    </source>
</evidence>
<evidence type="ECO:0000256" key="2">
    <source>
        <dbReference type="ARBA" id="ARBA00022612"/>
    </source>
</evidence>
<evidence type="ECO:0000256" key="4">
    <source>
        <dbReference type="ARBA" id="ARBA00022722"/>
    </source>
</evidence>
<evidence type="ECO:0000256" key="1">
    <source>
        <dbReference type="ARBA" id="ARBA00002180"/>
    </source>
</evidence>
<dbReference type="InterPro" id="IPR001584">
    <property type="entry name" value="Integrase_cat-core"/>
</dbReference>
<feature type="region of interest" description="Disordered" evidence="18">
    <location>
        <begin position="1066"/>
        <end position="1100"/>
    </location>
</feature>
<evidence type="ECO:0000256" key="10">
    <source>
        <dbReference type="ARBA" id="ARBA00022842"/>
    </source>
</evidence>
<dbReference type="InterPro" id="IPR054722">
    <property type="entry name" value="PolX-like_BBD"/>
</dbReference>
<name>A0A6L2JTA5_TANCI</name>
<keyword evidence="3" id="KW-0645">Protease</keyword>
<evidence type="ECO:0000256" key="6">
    <source>
        <dbReference type="ARBA" id="ARBA00022741"/>
    </source>
</evidence>
<feature type="domain" description="Integrase catalytic" evidence="19">
    <location>
        <begin position="817"/>
        <end position="915"/>
    </location>
</feature>
<proteinExistence type="predicted"/>
<keyword evidence="15" id="KW-0233">DNA recombination</keyword>
<evidence type="ECO:0000256" key="13">
    <source>
        <dbReference type="ARBA" id="ARBA00022932"/>
    </source>
</evidence>
<comment type="function">
    <text evidence="1">The aspartyl protease (PR) mediates the proteolytic cleavages of the Gag and Gag-Pol polyproteins after assembly of the VLP.</text>
</comment>
<keyword evidence="14" id="KW-0917">Virion maturation</keyword>
<dbReference type="GO" id="GO:0046872">
    <property type="term" value="F:metal ion binding"/>
    <property type="evidence" value="ECO:0007669"/>
    <property type="project" value="UniProtKB-KW"/>
</dbReference>
<feature type="coiled-coil region" evidence="17">
    <location>
        <begin position="1315"/>
        <end position="1342"/>
    </location>
</feature>
<evidence type="ECO:0000256" key="14">
    <source>
        <dbReference type="ARBA" id="ARBA00023113"/>
    </source>
</evidence>
<reference evidence="20" key="1">
    <citation type="journal article" date="2019" name="Sci. Rep.">
        <title>Draft genome of Tanacetum cinerariifolium, the natural source of mosquito coil.</title>
        <authorList>
            <person name="Yamashiro T."/>
            <person name="Shiraishi A."/>
            <person name="Satake H."/>
            <person name="Nakayama K."/>
        </authorList>
    </citation>
    <scope>NUCLEOTIDE SEQUENCE</scope>
</reference>
<keyword evidence="13" id="KW-0548">Nucleotidyltransferase</keyword>
<evidence type="ECO:0000256" key="15">
    <source>
        <dbReference type="ARBA" id="ARBA00023172"/>
    </source>
</evidence>
<organism evidence="20">
    <name type="scientific">Tanacetum cinerariifolium</name>
    <name type="common">Dalmatian daisy</name>
    <name type="synonym">Chrysanthemum cinerariifolium</name>
    <dbReference type="NCBI Taxonomy" id="118510"/>
    <lineage>
        <taxon>Eukaryota</taxon>
        <taxon>Viridiplantae</taxon>
        <taxon>Streptophyta</taxon>
        <taxon>Embryophyta</taxon>
        <taxon>Tracheophyta</taxon>
        <taxon>Spermatophyta</taxon>
        <taxon>Magnoliopsida</taxon>
        <taxon>eudicotyledons</taxon>
        <taxon>Gunneridae</taxon>
        <taxon>Pentapetalae</taxon>
        <taxon>asterids</taxon>
        <taxon>campanulids</taxon>
        <taxon>Asterales</taxon>
        <taxon>Asteraceae</taxon>
        <taxon>Asteroideae</taxon>
        <taxon>Anthemideae</taxon>
        <taxon>Anthemidinae</taxon>
        <taxon>Tanacetum</taxon>
    </lineage>
</organism>
<dbReference type="GO" id="GO:0003676">
    <property type="term" value="F:nucleic acid binding"/>
    <property type="evidence" value="ECO:0007669"/>
    <property type="project" value="InterPro"/>
</dbReference>
<evidence type="ECO:0000256" key="7">
    <source>
        <dbReference type="ARBA" id="ARBA00022759"/>
    </source>
</evidence>
<evidence type="ECO:0000256" key="16">
    <source>
        <dbReference type="ARBA" id="ARBA00023268"/>
    </source>
</evidence>